<dbReference type="PRINTS" id="PR00411">
    <property type="entry name" value="PNDRDTASEI"/>
</dbReference>
<name>A0A5C5XNP2_9PLAN</name>
<evidence type="ECO:0000256" key="8">
    <source>
        <dbReference type="ARBA" id="ARBA00023157"/>
    </source>
</evidence>
<dbReference type="FunFam" id="3.30.390.30:FF:000001">
    <property type="entry name" value="Dihydrolipoyl dehydrogenase"/>
    <property type="match status" value="1"/>
</dbReference>
<dbReference type="PANTHER" id="PTHR22912:SF151">
    <property type="entry name" value="DIHYDROLIPOYL DEHYDROGENASE, MITOCHONDRIAL"/>
    <property type="match status" value="1"/>
</dbReference>
<evidence type="ECO:0000259" key="16">
    <source>
        <dbReference type="Pfam" id="PF07992"/>
    </source>
</evidence>
<evidence type="ECO:0000256" key="2">
    <source>
        <dbReference type="ARBA" id="ARBA00012608"/>
    </source>
</evidence>
<comment type="similarity">
    <text evidence="1 14">Belongs to the class-I pyridine nucleotide-disulfide oxidoreductase family.</text>
</comment>
<dbReference type="InterPro" id="IPR036188">
    <property type="entry name" value="FAD/NAD-bd_sf"/>
</dbReference>
<evidence type="ECO:0000256" key="9">
    <source>
        <dbReference type="ARBA" id="ARBA00023284"/>
    </source>
</evidence>
<keyword evidence="18" id="KW-1185">Reference proteome</keyword>
<dbReference type="InterPro" id="IPR012999">
    <property type="entry name" value="Pyr_OxRdtase_I_AS"/>
</dbReference>
<keyword evidence="6 14" id="KW-0560">Oxidoreductase</keyword>
<feature type="disulfide bond" description="Redox-active" evidence="13">
    <location>
        <begin position="43"/>
        <end position="48"/>
    </location>
</feature>
<dbReference type="EMBL" id="SJPG01000001">
    <property type="protein sequence ID" value="TWT64514.1"/>
    <property type="molecule type" value="Genomic_DNA"/>
</dbReference>
<dbReference type="PRINTS" id="PR00368">
    <property type="entry name" value="FADPNR"/>
</dbReference>
<protein>
    <recommendedName>
        <fullName evidence="3 14">Dihydrolipoyl dehydrogenase</fullName>
        <ecNumber evidence="2 14">1.8.1.4</ecNumber>
    </recommendedName>
</protein>
<evidence type="ECO:0000256" key="1">
    <source>
        <dbReference type="ARBA" id="ARBA00007532"/>
    </source>
</evidence>
<dbReference type="RefSeq" id="WP_146506220.1">
    <property type="nucleotide sequence ID" value="NZ_SJPG01000001.1"/>
</dbReference>
<dbReference type="PANTHER" id="PTHR22912">
    <property type="entry name" value="DISULFIDE OXIDOREDUCTASE"/>
    <property type="match status" value="1"/>
</dbReference>
<keyword evidence="9 14" id="KW-0676">Redox-active center</keyword>
<evidence type="ECO:0000256" key="14">
    <source>
        <dbReference type="RuleBase" id="RU003692"/>
    </source>
</evidence>
<keyword evidence="5 12" id="KW-0274">FAD</keyword>
<dbReference type="Pfam" id="PF02852">
    <property type="entry name" value="Pyr_redox_dim"/>
    <property type="match status" value="1"/>
</dbReference>
<keyword evidence="12" id="KW-0547">Nucleotide-binding</keyword>
<dbReference type="GO" id="GO:0005737">
    <property type="term" value="C:cytoplasm"/>
    <property type="evidence" value="ECO:0007669"/>
    <property type="project" value="UniProtKB-ARBA"/>
</dbReference>
<dbReference type="SUPFAM" id="SSF51905">
    <property type="entry name" value="FAD/NAD(P)-binding domain"/>
    <property type="match status" value="1"/>
</dbReference>
<feature type="binding site" evidence="12">
    <location>
        <position position="52"/>
    </location>
    <ligand>
        <name>FAD</name>
        <dbReference type="ChEBI" id="CHEBI:57692"/>
    </ligand>
</feature>
<dbReference type="Gene3D" id="3.50.50.60">
    <property type="entry name" value="FAD/NAD(P)-binding domain"/>
    <property type="match status" value="2"/>
</dbReference>
<dbReference type="InterPro" id="IPR023753">
    <property type="entry name" value="FAD/NAD-binding_dom"/>
</dbReference>
<dbReference type="Proteomes" id="UP000316095">
    <property type="component" value="Unassembled WGS sequence"/>
</dbReference>
<dbReference type="InterPro" id="IPR006258">
    <property type="entry name" value="Lipoamide_DH"/>
</dbReference>
<comment type="cofactor">
    <cofactor evidence="12 14">
        <name>FAD</name>
        <dbReference type="ChEBI" id="CHEBI:57692"/>
    </cofactor>
    <text evidence="12 14">Binds 1 FAD per subunit.</text>
</comment>
<evidence type="ECO:0000259" key="15">
    <source>
        <dbReference type="Pfam" id="PF02852"/>
    </source>
</evidence>
<evidence type="ECO:0000313" key="18">
    <source>
        <dbReference type="Proteomes" id="UP000316095"/>
    </source>
</evidence>
<proteinExistence type="inferred from homology"/>
<dbReference type="GO" id="GO:0050660">
    <property type="term" value="F:flavin adenine dinucleotide binding"/>
    <property type="evidence" value="ECO:0007669"/>
    <property type="project" value="InterPro"/>
</dbReference>
<reference evidence="17 18" key="1">
    <citation type="submission" date="2019-02" db="EMBL/GenBank/DDBJ databases">
        <title>Deep-cultivation of Planctomycetes and their phenomic and genomic characterization uncovers novel biology.</title>
        <authorList>
            <person name="Wiegand S."/>
            <person name="Jogler M."/>
            <person name="Boedeker C."/>
            <person name="Pinto D."/>
            <person name="Vollmers J."/>
            <person name="Rivas-Marin E."/>
            <person name="Kohn T."/>
            <person name="Peeters S.H."/>
            <person name="Heuer A."/>
            <person name="Rast P."/>
            <person name="Oberbeckmann S."/>
            <person name="Bunk B."/>
            <person name="Jeske O."/>
            <person name="Meyerdierks A."/>
            <person name="Storesund J.E."/>
            <person name="Kallscheuer N."/>
            <person name="Luecker S."/>
            <person name="Lage O.M."/>
            <person name="Pohl T."/>
            <person name="Merkel B.J."/>
            <person name="Hornburger P."/>
            <person name="Mueller R.-W."/>
            <person name="Bruemmer F."/>
            <person name="Labrenz M."/>
            <person name="Spormann A.M."/>
            <person name="Op Den Camp H."/>
            <person name="Overmann J."/>
            <person name="Amann R."/>
            <person name="Jetten M.S.M."/>
            <person name="Mascher T."/>
            <person name="Medema M.H."/>
            <person name="Devos D.P."/>
            <person name="Kaster A.-K."/>
            <person name="Ovreas L."/>
            <person name="Rohde M."/>
            <person name="Galperin M.Y."/>
            <person name="Jogler C."/>
        </authorList>
    </citation>
    <scope>NUCLEOTIDE SEQUENCE [LARGE SCALE GENOMIC DNA]</scope>
    <source>
        <strain evidence="17 18">Pan54</strain>
    </source>
</reference>
<feature type="binding site" evidence="12">
    <location>
        <position position="268"/>
    </location>
    <ligand>
        <name>NAD(+)</name>
        <dbReference type="ChEBI" id="CHEBI:57540"/>
    </ligand>
</feature>
<comment type="catalytic activity">
    <reaction evidence="10 14">
        <text>N(6)-[(R)-dihydrolipoyl]-L-lysyl-[protein] + NAD(+) = N(6)-[(R)-lipoyl]-L-lysyl-[protein] + NADH + H(+)</text>
        <dbReference type="Rhea" id="RHEA:15045"/>
        <dbReference type="Rhea" id="RHEA-COMP:10474"/>
        <dbReference type="Rhea" id="RHEA-COMP:10475"/>
        <dbReference type="ChEBI" id="CHEBI:15378"/>
        <dbReference type="ChEBI" id="CHEBI:57540"/>
        <dbReference type="ChEBI" id="CHEBI:57945"/>
        <dbReference type="ChEBI" id="CHEBI:83099"/>
        <dbReference type="ChEBI" id="CHEBI:83100"/>
        <dbReference type="EC" id="1.8.1.4"/>
    </reaction>
</comment>
<evidence type="ECO:0000256" key="6">
    <source>
        <dbReference type="ARBA" id="ARBA00023002"/>
    </source>
</evidence>
<dbReference type="NCBIfam" id="TIGR01350">
    <property type="entry name" value="lipoamide_DH"/>
    <property type="match status" value="1"/>
</dbReference>
<dbReference type="AlphaFoldDB" id="A0A5C5XNP2"/>
<feature type="domain" description="Pyridine nucleotide-disulphide oxidoreductase dimerisation" evidence="15">
    <location>
        <begin position="343"/>
        <end position="452"/>
    </location>
</feature>
<feature type="domain" description="FAD/NAD(P)-binding" evidence="16">
    <location>
        <begin position="5"/>
        <end position="324"/>
    </location>
</feature>
<evidence type="ECO:0000256" key="11">
    <source>
        <dbReference type="PIRSR" id="PIRSR000350-2"/>
    </source>
</evidence>
<accession>A0A5C5XNP2</accession>
<feature type="binding site" evidence="12">
    <location>
        <position position="309"/>
    </location>
    <ligand>
        <name>FAD</name>
        <dbReference type="ChEBI" id="CHEBI:57692"/>
    </ligand>
</feature>
<dbReference type="PROSITE" id="PS00076">
    <property type="entry name" value="PYRIDINE_REDOX_1"/>
    <property type="match status" value="1"/>
</dbReference>
<keyword evidence="8" id="KW-1015">Disulfide bond</keyword>
<feature type="binding site" evidence="12">
    <location>
        <position position="204"/>
    </location>
    <ligand>
        <name>NAD(+)</name>
        <dbReference type="ChEBI" id="CHEBI:57540"/>
    </ligand>
</feature>
<feature type="active site" description="Proton acceptor" evidence="11">
    <location>
        <position position="441"/>
    </location>
</feature>
<comment type="caution">
    <text evidence="17">The sequence shown here is derived from an EMBL/GenBank/DDBJ whole genome shotgun (WGS) entry which is preliminary data.</text>
</comment>
<dbReference type="InterPro" id="IPR004099">
    <property type="entry name" value="Pyr_nucl-diS_OxRdtase_dimer"/>
</dbReference>
<dbReference type="EC" id="1.8.1.4" evidence="2 14"/>
<dbReference type="InterPro" id="IPR050151">
    <property type="entry name" value="Class-I_Pyr_Nuc-Dis_Oxidored"/>
</dbReference>
<comment type="miscellaneous">
    <text evidence="14">The active site is a redox-active disulfide bond.</text>
</comment>
<dbReference type="FunFam" id="3.50.50.60:FF:000001">
    <property type="entry name" value="Dihydrolipoyl dehydrogenase, mitochondrial"/>
    <property type="match status" value="1"/>
</dbReference>
<evidence type="ECO:0000313" key="17">
    <source>
        <dbReference type="EMBL" id="TWT64514.1"/>
    </source>
</evidence>
<dbReference type="Gene3D" id="3.30.390.30">
    <property type="match status" value="1"/>
</dbReference>
<evidence type="ECO:0000256" key="12">
    <source>
        <dbReference type="PIRSR" id="PIRSR000350-3"/>
    </source>
</evidence>
<gene>
    <name evidence="17" type="primary">lpd3</name>
    <name evidence="17" type="ORF">Pan54_52780</name>
</gene>
<evidence type="ECO:0000256" key="3">
    <source>
        <dbReference type="ARBA" id="ARBA00016961"/>
    </source>
</evidence>
<evidence type="ECO:0000256" key="5">
    <source>
        <dbReference type="ARBA" id="ARBA00022827"/>
    </source>
</evidence>
<dbReference type="PIRSF" id="PIRSF000350">
    <property type="entry name" value="Mercury_reductase_MerA"/>
    <property type="match status" value="1"/>
</dbReference>
<feature type="binding site" evidence="12">
    <location>
        <begin position="315"/>
        <end position="318"/>
    </location>
    <ligand>
        <name>FAD</name>
        <dbReference type="ChEBI" id="CHEBI:57692"/>
    </ligand>
</feature>
<keyword evidence="7 12" id="KW-0520">NAD</keyword>
<dbReference type="GO" id="GO:0004148">
    <property type="term" value="F:dihydrolipoyl dehydrogenase (NADH) activity"/>
    <property type="evidence" value="ECO:0007669"/>
    <property type="project" value="UniProtKB-EC"/>
</dbReference>
<organism evidence="17 18">
    <name type="scientific">Rubinisphaera italica</name>
    <dbReference type="NCBI Taxonomy" id="2527969"/>
    <lineage>
        <taxon>Bacteria</taxon>
        <taxon>Pseudomonadati</taxon>
        <taxon>Planctomycetota</taxon>
        <taxon>Planctomycetia</taxon>
        <taxon>Planctomycetales</taxon>
        <taxon>Planctomycetaceae</taxon>
        <taxon>Rubinisphaera</taxon>
    </lineage>
</organism>
<keyword evidence="4 14" id="KW-0285">Flavoprotein</keyword>
<feature type="binding site" evidence="12">
    <location>
        <begin position="144"/>
        <end position="146"/>
    </location>
    <ligand>
        <name>FAD</name>
        <dbReference type="ChEBI" id="CHEBI:57692"/>
    </ligand>
</feature>
<dbReference type="Pfam" id="PF07992">
    <property type="entry name" value="Pyr_redox_2"/>
    <property type="match status" value="1"/>
</dbReference>
<dbReference type="InterPro" id="IPR001100">
    <property type="entry name" value="Pyr_nuc-diS_OxRdtase"/>
</dbReference>
<sequence length="462" mass="49021">MSTNFDLIVIGAGPGGYVAAIRAAQLGMNVACIEKEPALGGTCLRVGCIPSKALLESSELYEEANHSLSKRGIEIGDLKLDLSKMLGQKDETVSTLTQGVAGLFKKNKITRYQGHARFDGPGKLTVTSSEEEVSLSSPQILIATGSVAATLPGVELDGDRVVTSTEALTFEKVPEHLVVIGGGAIGLELGTVWRRLGSKVTVLEYLDRLLPGMDGELAKLALKIYKSQGLEFQLGAKVTGVSHNKKTCDVEIEGADTIRCNRVLVAVGRKPNTENLGLETLGIETDKRGFIAVDEHYQTKAEGVYAVGDVIGGAMLAHKAEEEGIACVEYLATGYGHVNYDAIPAIVYTSPEVASVGKTEEQLKEQKVEYRSGTFPFAANGRARAIGHTAGMVKILADAQTDRILGAHIIGPHAGDLIAEVAVAIEFHASSEDLARCCHAHPTLAEAVKEAAMAVDKRTIHI</sequence>
<evidence type="ECO:0000256" key="4">
    <source>
        <dbReference type="ARBA" id="ARBA00022630"/>
    </source>
</evidence>
<feature type="binding site" evidence="12">
    <location>
        <begin position="181"/>
        <end position="188"/>
    </location>
    <ligand>
        <name>NAD(+)</name>
        <dbReference type="ChEBI" id="CHEBI:57540"/>
    </ligand>
</feature>
<dbReference type="OrthoDB" id="230580at2"/>
<dbReference type="GO" id="GO:0006103">
    <property type="term" value="P:2-oxoglutarate metabolic process"/>
    <property type="evidence" value="ECO:0007669"/>
    <property type="project" value="TreeGrafter"/>
</dbReference>
<evidence type="ECO:0000256" key="10">
    <source>
        <dbReference type="ARBA" id="ARBA00049187"/>
    </source>
</evidence>
<dbReference type="InterPro" id="IPR016156">
    <property type="entry name" value="FAD/NAD-linked_Rdtase_dimer_sf"/>
</dbReference>
<dbReference type="SUPFAM" id="SSF55424">
    <property type="entry name" value="FAD/NAD-linked reductases, dimerisation (C-terminal) domain"/>
    <property type="match status" value="1"/>
</dbReference>
<evidence type="ECO:0000256" key="13">
    <source>
        <dbReference type="PIRSR" id="PIRSR000350-4"/>
    </source>
</evidence>
<evidence type="ECO:0000256" key="7">
    <source>
        <dbReference type="ARBA" id="ARBA00023027"/>
    </source>
</evidence>